<dbReference type="GO" id="GO:0016036">
    <property type="term" value="P:cellular response to phosphate starvation"/>
    <property type="evidence" value="ECO:0007669"/>
    <property type="project" value="TreeGrafter"/>
</dbReference>
<evidence type="ECO:0000256" key="1">
    <source>
        <dbReference type="ARBA" id="ARBA00000085"/>
    </source>
</evidence>
<evidence type="ECO:0000256" key="3">
    <source>
        <dbReference type="ARBA" id="ARBA00012438"/>
    </source>
</evidence>
<evidence type="ECO:0000256" key="4">
    <source>
        <dbReference type="ARBA" id="ARBA00022553"/>
    </source>
</evidence>
<comment type="subcellular location">
    <subcellularLocation>
        <location evidence="2">Membrane</location>
    </subcellularLocation>
</comment>
<name>E3PRH1_ACESD</name>
<dbReference type="InterPro" id="IPR003594">
    <property type="entry name" value="HATPase_dom"/>
</dbReference>
<dbReference type="Gene3D" id="3.30.565.10">
    <property type="entry name" value="Histidine kinase-like ATPase, C-terminal domain"/>
    <property type="match status" value="1"/>
</dbReference>
<protein>
    <recommendedName>
        <fullName evidence="3">histidine kinase</fullName>
        <ecNumber evidence="3">2.7.13.3</ecNumber>
    </recommendedName>
</protein>
<dbReference type="AlphaFoldDB" id="E3PRH1"/>
<dbReference type="PRINTS" id="PR00344">
    <property type="entry name" value="BCTRLSENSOR"/>
</dbReference>
<dbReference type="EMBL" id="FP565809">
    <property type="protein sequence ID" value="CBH21475.1"/>
    <property type="molecule type" value="Genomic_DNA"/>
</dbReference>
<dbReference type="eggNOG" id="COG5002">
    <property type="taxonomic scope" value="Bacteria"/>
</dbReference>
<keyword evidence="5 10" id="KW-0808">Transferase</keyword>
<dbReference type="KEGG" id="cst:CLOST_1355"/>
<keyword evidence="7" id="KW-0902">Two-component regulatory system</keyword>
<dbReference type="BioCyc" id="CSTI499177:GJE9-1404-MONOMER"/>
<dbReference type="PROSITE" id="PS50109">
    <property type="entry name" value="HIS_KIN"/>
    <property type="match status" value="1"/>
</dbReference>
<organism evidence="10 11">
    <name type="scientific">Acetoanaerobium sticklandii (strain ATCC 12662 / DSM 519 / JCM 1433 / CCUG 9281 / NCIMB 10654 / HF)</name>
    <name type="common">Clostridium sticklandii</name>
    <dbReference type="NCBI Taxonomy" id="499177"/>
    <lineage>
        <taxon>Bacteria</taxon>
        <taxon>Bacillati</taxon>
        <taxon>Bacillota</taxon>
        <taxon>Clostridia</taxon>
        <taxon>Peptostreptococcales</taxon>
        <taxon>Filifactoraceae</taxon>
        <taxon>Acetoanaerobium</taxon>
    </lineage>
</organism>
<keyword evidence="8" id="KW-0472">Membrane</keyword>
<sequence>MYTFTSQKQLMYSAIIFIVILFLSLTSYNYFINRIYLNDLLSVMSNIANGRYEKKSLDENKHTEMDTQLNMISARVETLEKQKDSFIYDISHELRTPLSTIKILSQSIQYSQNDEVDIYKEFFSDIVNEIDRMDNIITDMMQSVDLDPNSYIVKLRLSYLNYLCESIVKRLQPIAFKKNITIEFVALSNLQIYIDPTKIDRAVSNIIENAIKYSENDSKIEVTLYQERNRACISVRDEGIGISQSEINRIFERFYRVKKDRSRTTGGSGLGLYITKKIIDMHQGEIDIKSIENIGSIFTIKLPMNLYSQTIFNKNN</sequence>
<evidence type="ECO:0000256" key="6">
    <source>
        <dbReference type="ARBA" id="ARBA00022777"/>
    </source>
</evidence>
<proteinExistence type="predicted"/>
<dbReference type="SMART" id="SM00387">
    <property type="entry name" value="HATPase_c"/>
    <property type="match status" value="1"/>
</dbReference>
<keyword evidence="6 10" id="KW-0418">Kinase</keyword>
<dbReference type="InterPro" id="IPR004358">
    <property type="entry name" value="Sig_transdc_His_kin-like_C"/>
</dbReference>
<dbReference type="Gene3D" id="1.10.287.130">
    <property type="match status" value="1"/>
</dbReference>
<evidence type="ECO:0000256" key="2">
    <source>
        <dbReference type="ARBA" id="ARBA00004370"/>
    </source>
</evidence>
<gene>
    <name evidence="10" type="ordered locus">CLOST_1355</name>
</gene>
<keyword evidence="8" id="KW-1133">Transmembrane helix</keyword>
<keyword evidence="4" id="KW-0597">Phosphoprotein</keyword>
<dbReference type="STRING" id="1511.CLOST_1355"/>
<dbReference type="CDD" id="cd00082">
    <property type="entry name" value="HisKA"/>
    <property type="match status" value="1"/>
</dbReference>
<dbReference type="GO" id="GO:0005886">
    <property type="term" value="C:plasma membrane"/>
    <property type="evidence" value="ECO:0007669"/>
    <property type="project" value="TreeGrafter"/>
</dbReference>
<evidence type="ECO:0000313" key="11">
    <source>
        <dbReference type="Proteomes" id="UP000007041"/>
    </source>
</evidence>
<dbReference type="Proteomes" id="UP000007041">
    <property type="component" value="Chromosome"/>
</dbReference>
<evidence type="ECO:0000313" key="10">
    <source>
        <dbReference type="EMBL" id="CBH21475.1"/>
    </source>
</evidence>
<dbReference type="PANTHER" id="PTHR45453:SF1">
    <property type="entry name" value="PHOSPHATE REGULON SENSOR PROTEIN PHOR"/>
    <property type="match status" value="1"/>
</dbReference>
<dbReference type="InterPro" id="IPR003661">
    <property type="entry name" value="HisK_dim/P_dom"/>
</dbReference>
<dbReference type="SUPFAM" id="SSF55874">
    <property type="entry name" value="ATPase domain of HSP90 chaperone/DNA topoisomerase II/histidine kinase"/>
    <property type="match status" value="1"/>
</dbReference>
<evidence type="ECO:0000256" key="8">
    <source>
        <dbReference type="SAM" id="Phobius"/>
    </source>
</evidence>
<dbReference type="HOGENOM" id="CLU_000445_89_3_9"/>
<dbReference type="GO" id="GO:0004721">
    <property type="term" value="F:phosphoprotein phosphatase activity"/>
    <property type="evidence" value="ECO:0007669"/>
    <property type="project" value="TreeGrafter"/>
</dbReference>
<comment type="catalytic activity">
    <reaction evidence="1">
        <text>ATP + protein L-histidine = ADP + protein N-phospho-L-histidine.</text>
        <dbReference type="EC" id="2.7.13.3"/>
    </reaction>
</comment>
<accession>E3PRH1</accession>
<dbReference type="CDD" id="cd00075">
    <property type="entry name" value="HATPase"/>
    <property type="match status" value="1"/>
</dbReference>
<evidence type="ECO:0000256" key="5">
    <source>
        <dbReference type="ARBA" id="ARBA00022679"/>
    </source>
</evidence>
<evidence type="ECO:0000256" key="7">
    <source>
        <dbReference type="ARBA" id="ARBA00023012"/>
    </source>
</evidence>
<dbReference type="InterPro" id="IPR036890">
    <property type="entry name" value="HATPase_C_sf"/>
</dbReference>
<dbReference type="EC" id="2.7.13.3" evidence="3"/>
<keyword evidence="11" id="KW-1185">Reference proteome</keyword>
<keyword evidence="8" id="KW-0812">Transmembrane</keyword>
<dbReference type="SMART" id="SM00388">
    <property type="entry name" value="HisKA"/>
    <property type="match status" value="1"/>
</dbReference>
<feature type="domain" description="Histidine kinase" evidence="9">
    <location>
        <begin position="89"/>
        <end position="306"/>
    </location>
</feature>
<dbReference type="PANTHER" id="PTHR45453">
    <property type="entry name" value="PHOSPHATE REGULON SENSOR PROTEIN PHOR"/>
    <property type="match status" value="1"/>
</dbReference>
<reference evidence="11" key="1">
    <citation type="journal article" date="2010" name="BMC Genomics">
        <title>Clostridium sticklandii, a specialist in amino acid degradation:revisiting its metabolism through its genome sequence.</title>
        <authorList>
            <person name="Fonknechten N."/>
            <person name="Chaussonnerie S."/>
            <person name="Tricot S."/>
            <person name="Lajus A."/>
            <person name="Andreesen J.R."/>
            <person name="Perchat N."/>
            <person name="Pelletier E."/>
            <person name="Gouyvenoux M."/>
            <person name="Barbe V."/>
            <person name="Salanoubat M."/>
            <person name="Le Paslier D."/>
            <person name="Weissenbach J."/>
            <person name="Cohen G.N."/>
            <person name="Kreimeyer A."/>
        </authorList>
    </citation>
    <scope>NUCLEOTIDE SEQUENCE [LARGE SCALE GENOMIC DNA]</scope>
    <source>
        <strain evidence="11">ATCC 12662 / DSM 519 / JCM 1433 / CCUG 9281 / NCIMB 10654 / HF</strain>
    </source>
</reference>
<dbReference type="SUPFAM" id="SSF47384">
    <property type="entry name" value="Homodimeric domain of signal transducing histidine kinase"/>
    <property type="match status" value="1"/>
</dbReference>
<dbReference type="Pfam" id="PF00512">
    <property type="entry name" value="HisKA"/>
    <property type="match status" value="1"/>
</dbReference>
<dbReference type="Pfam" id="PF02518">
    <property type="entry name" value="HATPase_c"/>
    <property type="match status" value="1"/>
</dbReference>
<dbReference type="InterPro" id="IPR036097">
    <property type="entry name" value="HisK_dim/P_sf"/>
</dbReference>
<dbReference type="InterPro" id="IPR005467">
    <property type="entry name" value="His_kinase_dom"/>
</dbReference>
<dbReference type="FunFam" id="3.30.565.10:FF:000006">
    <property type="entry name" value="Sensor histidine kinase WalK"/>
    <property type="match status" value="1"/>
</dbReference>
<evidence type="ECO:0000259" key="9">
    <source>
        <dbReference type="PROSITE" id="PS50109"/>
    </source>
</evidence>
<feature type="transmembrane region" description="Helical" evidence="8">
    <location>
        <begin position="12"/>
        <end position="31"/>
    </location>
</feature>
<dbReference type="GO" id="GO:0000155">
    <property type="term" value="F:phosphorelay sensor kinase activity"/>
    <property type="evidence" value="ECO:0007669"/>
    <property type="project" value="InterPro"/>
</dbReference>
<dbReference type="InterPro" id="IPR050351">
    <property type="entry name" value="BphY/WalK/GraS-like"/>
</dbReference>